<evidence type="ECO:0000313" key="1">
    <source>
        <dbReference type="EMBL" id="KOF63720.1"/>
    </source>
</evidence>
<reference evidence="1" key="1">
    <citation type="submission" date="2015-07" db="EMBL/GenBank/DDBJ databases">
        <title>MeaNS - Measles Nucleotide Surveillance Program.</title>
        <authorList>
            <person name="Tran T."/>
            <person name="Druce J."/>
        </authorList>
    </citation>
    <scope>NUCLEOTIDE SEQUENCE</scope>
    <source>
        <strain evidence="1">UCB-OBI-ISO-001</strain>
        <tissue evidence="1">Gonad</tissue>
    </source>
</reference>
<gene>
    <name evidence="1" type="ORF">OCBIM_22018505mg</name>
</gene>
<organism evidence="1">
    <name type="scientific">Octopus bimaculoides</name>
    <name type="common">California two-spotted octopus</name>
    <dbReference type="NCBI Taxonomy" id="37653"/>
    <lineage>
        <taxon>Eukaryota</taxon>
        <taxon>Metazoa</taxon>
        <taxon>Spiralia</taxon>
        <taxon>Lophotrochozoa</taxon>
        <taxon>Mollusca</taxon>
        <taxon>Cephalopoda</taxon>
        <taxon>Coleoidea</taxon>
        <taxon>Octopodiformes</taxon>
        <taxon>Octopoda</taxon>
        <taxon>Incirrata</taxon>
        <taxon>Octopodidae</taxon>
        <taxon>Octopus</taxon>
    </lineage>
</organism>
<dbReference type="EMBL" id="KQ430730">
    <property type="protein sequence ID" value="KOF63720.1"/>
    <property type="molecule type" value="Genomic_DNA"/>
</dbReference>
<protein>
    <submittedName>
        <fullName evidence="1">Uncharacterized protein</fullName>
    </submittedName>
</protein>
<name>A0A0L8FIP2_OCTBM</name>
<sequence length="95" mass="11412">MYIHRVFSYYRTRIFFSFIRSLCSLIWTNPLGKSVGSIPWSIFLRFVANVTYTYTYTEYYMCGRSVCRKSLVSFSPPIEVASPQYEFQEWRIETQ</sequence>
<accession>A0A0L8FIP2</accession>
<dbReference type="AlphaFoldDB" id="A0A0L8FIP2"/>
<proteinExistence type="predicted"/>